<evidence type="ECO:0000313" key="1">
    <source>
        <dbReference type="EMBL" id="CAG8681900.1"/>
    </source>
</evidence>
<comment type="caution">
    <text evidence="1">The sequence shown here is derived from an EMBL/GenBank/DDBJ whole genome shotgun (WGS) entry which is preliminary data.</text>
</comment>
<keyword evidence="2" id="KW-1185">Reference proteome</keyword>
<name>A0ACA9P0G8_9GLOM</name>
<dbReference type="EMBL" id="CAJVPW010018472">
    <property type="protein sequence ID" value="CAG8681900.1"/>
    <property type="molecule type" value="Genomic_DNA"/>
</dbReference>
<proteinExistence type="predicted"/>
<feature type="non-terminal residue" evidence="1">
    <location>
        <position position="1"/>
    </location>
</feature>
<organism evidence="1 2">
    <name type="scientific">Cetraspora pellucida</name>
    <dbReference type="NCBI Taxonomy" id="1433469"/>
    <lineage>
        <taxon>Eukaryota</taxon>
        <taxon>Fungi</taxon>
        <taxon>Fungi incertae sedis</taxon>
        <taxon>Mucoromycota</taxon>
        <taxon>Glomeromycotina</taxon>
        <taxon>Glomeromycetes</taxon>
        <taxon>Diversisporales</taxon>
        <taxon>Gigasporaceae</taxon>
        <taxon>Cetraspora</taxon>
    </lineage>
</organism>
<protein>
    <submittedName>
        <fullName evidence="1">16715_t:CDS:1</fullName>
    </submittedName>
</protein>
<evidence type="ECO:0000313" key="2">
    <source>
        <dbReference type="Proteomes" id="UP000789366"/>
    </source>
</evidence>
<reference evidence="1" key="1">
    <citation type="submission" date="2021-06" db="EMBL/GenBank/DDBJ databases">
        <authorList>
            <person name="Kallberg Y."/>
            <person name="Tangrot J."/>
            <person name="Rosling A."/>
        </authorList>
    </citation>
    <scope>NUCLEOTIDE SEQUENCE</scope>
    <source>
        <strain evidence="1">28 12/20/2015</strain>
    </source>
</reference>
<gene>
    <name evidence="1" type="ORF">SPELUC_LOCUS10202</name>
</gene>
<sequence>KIEHRRNKCSKLGKKLKKVNYTYQSESENSDQENKPIVILDDSNEKEFEAEKNTSDNESQSCFNIKKKLDSCKEEAFY</sequence>
<dbReference type="Proteomes" id="UP000789366">
    <property type="component" value="Unassembled WGS sequence"/>
</dbReference>
<accession>A0ACA9P0G8</accession>